<evidence type="ECO:0000256" key="2">
    <source>
        <dbReference type="ARBA" id="ARBA00023015"/>
    </source>
</evidence>
<dbReference type="SUPFAM" id="SSF51182">
    <property type="entry name" value="RmlC-like cupins"/>
    <property type="match status" value="1"/>
</dbReference>
<dbReference type="InterPro" id="IPR018060">
    <property type="entry name" value="HTH_AraC"/>
</dbReference>
<dbReference type="EMBL" id="LS483470">
    <property type="protein sequence ID" value="SQI35573.1"/>
    <property type="molecule type" value="Genomic_DNA"/>
</dbReference>
<keyword evidence="5" id="KW-0804">Transcription</keyword>
<dbReference type="PROSITE" id="PS01124">
    <property type="entry name" value="HTH_ARAC_FAMILY_2"/>
    <property type="match status" value="1"/>
</dbReference>
<protein>
    <recommendedName>
        <fullName evidence="6">Arabinose operon regulatory protein</fullName>
    </recommendedName>
</protein>
<organism evidence="8 9">
    <name type="scientific">Leminorella richardii</name>
    <dbReference type="NCBI Taxonomy" id="158841"/>
    <lineage>
        <taxon>Bacteria</taxon>
        <taxon>Pseudomonadati</taxon>
        <taxon>Pseudomonadota</taxon>
        <taxon>Gammaproteobacteria</taxon>
        <taxon>Enterobacterales</taxon>
        <taxon>Budviciaceae</taxon>
        <taxon>Leminorella</taxon>
    </lineage>
</organism>
<gene>
    <name evidence="8" type="primary">ripA</name>
    <name evidence="8" type="ORF">NCTC12151_00459</name>
</gene>
<reference evidence="8 9" key="1">
    <citation type="submission" date="2018-06" db="EMBL/GenBank/DDBJ databases">
        <authorList>
            <consortium name="Pathogen Informatics"/>
            <person name="Doyle S."/>
        </authorList>
    </citation>
    <scope>NUCLEOTIDE SEQUENCE [LARGE SCALE GENOMIC DNA]</scope>
    <source>
        <strain evidence="8 9">NCTC12151</strain>
    </source>
</reference>
<accession>A0A2X4U8R5</accession>
<evidence type="ECO:0000313" key="8">
    <source>
        <dbReference type="EMBL" id="SQI35573.1"/>
    </source>
</evidence>
<keyword evidence="2" id="KW-0805">Transcription regulation</keyword>
<name>A0A2X4U8R5_9GAMM</name>
<evidence type="ECO:0000256" key="5">
    <source>
        <dbReference type="ARBA" id="ARBA00023163"/>
    </source>
</evidence>
<keyword evidence="3" id="KW-0238">DNA-binding</keyword>
<evidence type="ECO:0000256" key="1">
    <source>
        <dbReference type="ARBA" id="ARBA00022491"/>
    </source>
</evidence>
<evidence type="ECO:0000313" key="9">
    <source>
        <dbReference type="Proteomes" id="UP000249005"/>
    </source>
</evidence>
<dbReference type="RefSeq" id="WP_111739110.1">
    <property type="nucleotide sequence ID" value="NZ_LR698987.1"/>
</dbReference>
<dbReference type="PRINTS" id="PR00032">
    <property type="entry name" value="HTHARAC"/>
</dbReference>
<dbReference type="Gene3D" id="2.60.120.10">
    <property type="entry name" value="Jelly Rolls"/>
    <property type="match status" value="1"/>
</dbReference>
<dbReference type="InterPro" id="IPR014710">
    <property type="entry name" value="RmlC-like_jellyroll"/>
</dbReference>
<sequence length="264" mass="29937">MKQALKRVPGRQRISALESYPGGIAFFRNEEISADTEFRTHAHQWGQMICVKSGIIALNTAGQRILAPAGFAVWIPTGMEHSSYNHQHIRFRSINIHPRFCSRLPQEARVLNLSALCNEIIDTCFERGIETVSTLAEWRLCRVLIDELAAAPAELTYLPDSDDKYLSPVLRALEASPGDSRSLAQWAEMVYTTERTLARRCTQELGMPFSEWRQRLRFLCGVSLLERGKTVQQVALEVGYSSASAFITMFQQIAGTTPERYRRR</sequence>
<evidence type="ECO:0000256" key="3">
    <source>
        <dbReference type="ARBA" id="ARBA00023125"/>
    </source>
</evidence>
<dbReference type="InterPro" id="IPR020449">
    <property type="entry name" value="Tscrpt_reg_AraC-type_HTH"/>
</dbReference>
<dbReference type="KEGG" id="lri:NCTC12151_00459"/>
<dbReference type="InterPro" id="IPR011051">
    <property type="entry name" value="RmlC_Cupin_sf"/>
</dbReference>
<dbReference type="PROSITE" id="PS00041">
    <property type="entry name" value="HTH_ARAC_FAMILY_1"/>
    <property type="match status" value="1"/>
</dbReference>
<keyword evidence="4" id="KW-0010">Activator</keyword>
<dbReference type="Pfam" id="PF02311">
    <property type="entry name" value="AraC_binding"/>
    <property type="match status" value="1"/>
</dbReference>
<dbReference type="PANTHER" id="PTHR11019:SF190">
    <property type="entry name" value="ARAC-FAMILY REGULATORY PROTEIN"/>
    <property type="match status" value="1"/>
</dbReference>
<keyword evidence="9" id="KW-1185">Reference proteome</keyword>
<dbReference type="Gene3D" id="1.10.10.60">
    <property type="entry name" value="Homeodomain-like"/>
    <property type="match status" value="1"/>
</dbReference>
<dbReference type="InterPro" id="IPR018062">
    <property type="entry name" value="HTH_AraC-typ_CS"/>
</dbReference>
<dbReference type="SMART" id="SM00342">
    <property type="entry name" value="HTH_ARAC"/>
    <property type="match status" value="1"/>
</dbReference>
<evidence type="ECO:0000259" key="7">
    <source>
        <dbReference type="PROSITE" id="PS01124"/>
    </source>
</evidence>
<dbReference type="GO" id="GO:0003700">
    <property type="term" value="F:DNA-binding transcription factor activity"/>
    <property type="evidence" value="ECO:0007669"/>
    <property type="project" value="InterPro"/>
</dbReference>
<dbReference type="Pfam" id="PF12833">
    <property type="entry name" value="HTH_18"/>
    <property type="match status" value="1"/>
</dbReference>
<dbReference type="FunFam" id="1.10.10.60:FF:000132">
    <property type="entry name" value="AraC family transcriptional regulator"/>
    <property type="match status" value="1"/>
</dbReference>
<dbReference type="OrthoDB" id="5949386at2"/>
<keyword evidence="1" id="KW-0678">Repressor</keyword>
<dbReference type="Proteomes" id="UP000249005">
    <property type="component" value="Chromosome 1"/>
</dbReference>
<feature type="domain" description="HTH araC/xylS-type" evidence="7">
    <location>
        <begin position="167"/>
        <end position="264"/>
    </location>
</feature>
<proteinExistence type="predicted"/>
<dbReference type="CDD" id="cd06124">
    <property type="entry name" value="cupin_NimR-like_N"/>
    <property type="match status" value="1"/>
</dbReference>
<dbReference type="InterPro" id="IPR009057">
    <property type="entry name" value="Homeodomain-like_sf"/>
</dbReference>
<dbReference type="AlphaFoldDB" id="A0A2X4U8R5"/>
<dbReference type="GO" id="GO:0043565">
    <property type="term" value="F:sequence-specific DNA binding"/>
    <property type="evidence" value="ECO:0007669"/>
    <property type="project" value="InterPro"/>
</dbReference>
<dbReference type="InterPro" id="IPR003313">
    <property type="entry name" value="AraC-bd"/>
</dbReference>
<dbReference type="SUPFAM" id="SSF46689">
    <property type="entry name" value="Homeodomain-like"/>
    <property type="match status" value="1"/>
</dbReference>
<dbReference type="PANTHER" id="PTHR11019">
    <property type="entry name" value="HTH-TYPE TRANSCRIPTIONAL REGULATOR NIMR"/>
    <property type="match status" value="1"/>
</dbReference>
<evidence type="ECO:0000256" key="4">
    <source>
        <dbReference type="ARBA" id="ARBA00023159"/>
    </source>
</evidence>
<evidence type="ECO:0000256" key="6">
    <source>
        <dbReference type="ARBA" id="ARBA00044978"/>
    </source>
</evidence>